<evidence type="ECO:0000256" key="3">
    <source>
        <dbReference type="ARBA" id="ARBA00022989"/>
    </source>
</evidence>
<feature type="transmembrane region" description="Helical" evidence="6">
    <location>
        <begin position="94"/>
        <end position="111"/>
    </location>
</feature>
<proteinExistence type="predicted"/>
<comment type="subcellular location">
    <subcellularLocation>
        <location evidence="1">Membrane</location>
        <topology evidence="1">Multi-pass membrane protein</topology>
    </subcellularLocation>
</comment>
<protein>
    <submittedName>
        <fullName evidence="7">MFS general substrate transporter</fullName>
    </submittedName>
</protein>
<feature type="transmembrane region" description="Helical" evidence="6">
    <location>
        <begin position="31"/>
        <end position="50"/>
    </location>
</feature>
<evidence type="ECO:0000256" key="2">
    <source>
        <dbReference type="ARBA" id="ARBA00022692"/>
    </source>
</evidence>
<keyword evidence="8" id="KW-1185">Reference proteome</keyword>
<dbReference type="InterPro" id="IPR051617">
    <property type="entry name" value="UNC-93-like_regulator"/>
</dbReference>
<dbReference type="EMBL" id="KV745220">
    <property type="protein sequence ID" value="OCK76332.1"/>
    <property type="molecule type" value="Genomic_DNA"/>
</dbReference>
<dbReference type="Proteomes" id="UP000250266">
    <property type="component" value="Unassembled WGS sequence"/>
</dbReference>
<reference evidence="7 8" key="1">
    <citation type="journal article" date="2016" name="Nat. Commun.">
        <title>Ectomycorrhizal ecology is imprinted in the genome of the dominant symbiotic fungus Cenococcum geophilum.</title>
        <authorList>
            <consortium name="DOE Joint Genome Institute"/>
            <person name="Peter M."/>
            <person name="Kohler A."/>
            <person name="Ohm R.A."/>
            <person name="Kuo A."/>
            <person name="Krutzmann J."/>
            <person name="Morin E."/>
            <person name="Arend M."/>
            <person name="Barry K.W."/>
            <person name="Binder M."/>
            <person name="Choi C."/>
            <person name="Clum A."/>
            <person name="Copeland A."/>
            <person name="Grisel N."/>
            <person name="Haridas S."/>
            <person name="Kipfer T."/>
            <person name="LaButti K."/>
            <person name="Lindquist E."/>
            <person name="Lipzen A."/>
            <person name="Maire R."/>
            <person name="Meier B."/>
            <person name="Mihaltcheva S."/>
            <person name="Molinier V."/>
            <person name="Murat C."/>
            <person name="Poggeler S."/>
            <person name="Quandt C.A."/>
            <person name="Sperisen C."/>
            <person name="Tritt A."/>
            <person name="Tisserant E."/>
            <person name="Crous P.W."/>
            <person name="Henrissat B."/>
            <person name="Nehls U."/>
            <person name="Egli S."/>
            <person name="Spatafora J.W."/>
            <person name="Grigoriev I.V."/>
            <person name="Martin F.M."/>
        </authorList>
    </citation>
    <scope>NUCLEOTIDE SEQUENCE [LARGE SCALE GENOMIC DNA]</scope>
    <source>
        <strain evidence="7 8">CBS 459.81</strain>
    </source>
</reference>
<dbReference type="PANTHER" id="PTHR23294:SF19">
    <property type="entry name" value="DUF895 DOMAIN MEMBRANE PROTEIN-RELATED"/>
    <property type="match status" value="1"/>
</dbReference>
<organism evidence="7 8">
    <name type="scientific">Lepidopterella palustris CBS 459.81</name>
    <dbReference type="NCBI Taxonomy" id="1314670"/>
    <lineage>
        <taxon>Eukaryota</taxon>
        <taxon>Fungi</taxon>
        <taxon>Dikarya</taxon>
        <taxon>Ascomycota</taxon>
        <taxon>Pezizomycotina</taxon>
        <taxon>Dothideomycetes</taxon>
        <taxon>Pleosporomycetidae</taxon>
        <taxon>Mytilinidiales</taxon>
        <taxon>Argynnaceae</taxon>
        <taxon>Lepidopterella</taxon>
    </lineage>
</organism>
<sequence>MDVERSVSLAHNETAPSKDQQLKVKWYRSTFYNITILGLCNFAAPGIWVAMNSLGAGGAAKPHLVNSANALTFCLMIISCYFSSVLVHYIGIKGALIFGTIGYAPFAAGLYTNNRFGTEWLTLFGAALCGISAGVFWMAEAAIAIAYPEPWNRGKALGYWLTYRLSGQILGGAINLGLNSHRSEAGKVSYTVFLIFIALQATGPLVAILLNKPSQVQRKDGKEVRMTILENPWSEIKATTRLFFSKKFLLVVLFIGQAVFAEAVFFTYLADWFSVRARALGSFVSGVVAVTSGNLLGHWLDRTSVSLKTRARSSFFLIVVLQGAWWIWATVNVTTFRRKQPTYDWSSHGFGHAFGVFVLLTIGFQLNYLFLYFIITNLSHSEQDVIRYAALLRGTESAWQALSYGLESVTIFGQAGGVYMNFGLWGVAILPAWLVLRHFGVDGKRENGTEESLAHDAASEKAEIEEESKGKEL</sequence>
<feature type="transmembrane region" description="Helical" evidence="6">
    <location>
        <begin position="190"/>
        <end position="210"/>
    </location>
</feature>
<dbReference type="InterPro" id="IPR036259">
    <property type="entry name" value="MFS_trans_sf"/>
</dbReference>
<dbReference type="InterPro" id="IPR011701">
    <property type="entry name" value="MFS"/>
</dbReference>
<feature type="transmembrane region" description="Helical" evidence="6">
    <location>
        <begin position="123"/>
        <end position="147"/>
    </location>
</feature>
<keyword evidence="4 6" id="KW-0472">Membrane</keyword>
<dbReference type="Pfam" id="PF07690">
    <property type="entry name" value="MFS_1"/>
    <property type="match status" value="1"/>
</dbReference>
<dbReference type="Gene3D" id="1.20.1250.20">
    <property type="entry name" value="MFS general substrate transporter like domains"/>
    <property type="match status" value="1"/>
</dbReference>
<feature type="transmembrane region" description="Helical" evidence="6">
    <location>
        <begin position="159"/>
        <end position="178"/>
    </location>
</feature>
<evidence type="ECO:0000256" key="6">
    <source>
        <dbReference type="SAM" id="Phobius"/>
    </source>
</evidence>
<dbReference type="GO" id="GO:0022857">
    <property type="term" value="F:transmembrane transporter activity"/>
    <property type="evidence" value="ECO:0007669"/>
    <property type="project" value="InterPro"/>
</dbReference>
<keyword evidence="2 6" id="KW-0812">Transmembrane</keyword>
<keyword evidence="3 6" id="KW-1133">Transmembrane helix</keyword>
<evidence type="ECO:0000256" key="1">
    <source>
        <dbReference type="ARBA" id="ARBA00004141"/>
    </source>
</evidence>
<dbReference type="AlphaFoldDB" id="A0A8E2E2U0"/>
<evidence type="ECO:0000313" key="7">
    <source>
        <dbReference type="EMBL" id="OCK76332.1"/>
    </source>
</evidence>
<gene>
    <name evidence="7" type="ORF">K432DRAFT_360541</name>
</gene>
<evidence type="ECO:0000256" key="5">
    <source>
        <dbReference type="SAM" id="MobiDB-lite"/>
    </source>
</evidence>
<accession>A0A8E2E2U0</accession>
<feature type="transmembrane region" description="Helical" evidence="6">
    <location>
        <begin position="312"/>
        <end position="329"/>
    </location>
</feature>
<feature type="transmembrane region" description="Helical" evidence="6">
    <location>
        <begin position="418"/>
        <end position="436"/>
    </location>
</feature>
<evidence type="ECO:0000313" key="8">
    <source>
        <dbReference type="Proteomes" id="UP000250266"/>
    </source>
</evidence>
<name>A0A8E2E2U0_9PEZI</name>
<feature type="transmembrane region" description="Helical" evidence="6">
    <location>
        <begin position="248"/>
        <end position="268"/>
    </location>
</feature>
<evidence type="ECO:0000256" key="4">
    <source>
        <dbReference type="ARBA" id="ARBA00023136"/>
    </source>
</evidence>
<dbReference type="GO" id="GO:0016020">
    <property type="term" value="C:membrane"/>
    <property type="evidence" value="ECO:0007669"/>
    <property type="project" value="UniProtKB-SubCell"/>
</dbReference>
<dbReference type="PANTHER" id="PTHR23294">
    <property type="entry name" value="ET TRANSLATION PRODUCT-RELATED"/>
    <property type="match status" value="1"/>
</dbReference>
<dbReference type="OrthoDB" id="196103at2759"/>
<feature type="transmembrane region" description="Helical" evidence="6">
    <location>
        <begin position="280"/>
        <end position="300"/>
    </location>
</feature>
<feature type="transmembrane region" description="Helical" evidence="6">
    <location>
        <begin position="70"/>
        <end position="87"/>
    </location>
</feature>
<feature type="region of interest" description="Disordered" evidence="5">
    <location>
        <begin position="448"/>
        <end position="473"/>
    </location>
</feature>
<feature type="transmembrane region" description="Helical" evidence="6">
    <location>
        <begin position="349"/>
        <end position="373"/>
    </location>
</feature>
<dbReference type="SUPFAM" id="SSF103473">
    <property type="entry name" value="MFS general substrate transporter"/>
    <property type="match status" value="1"/>
</dbReference>